<comment type="caution">
    <text evidence="13">The sequence shown here is derived from an EMBL/GenBank/DDBJ whole genome shotgun (WGS) entry which is preliminary data.</text>
</comment>
<comment type="similarity">
    <text evidence="1">Belongs to the protein kinase superfamily. STE Ser/Thr protein kinase family. MAP kinase kinase kinase subfamily.</text>
</comment>
<reference evidence="14" key="2">
    <citation type="journal article" date="2017" name="J. Anim. Genet.">
        <title>Multiple reference genome sequences of hot pepper reveal the massive evolution of plant disease resistance genes by retroduplication.</title>
        <authorList>
            <person name="Kim S."/>
            <person name="Park J."/>
            <person name="Yeom S.-I."/>
            <person name="Kim Y.-M."/>
            <person name="Seo E."/>
            <person name="Kim K.-T."/>
            <person name="Kim M.-S."/>
            <person name="Lee J.M."/>
            <person name="Cheong K."/>
            <person name="Shin H.-S."/>
            <person name="Kim S.-B."/>
            <person name="Han K."/>
            <person name="Lee J."/>
            <person name="Park M."/>
            <person name="Lee H.-A."/>
            <person name="Lee H.-Y."/>
            <person name="Lee Y."/>
            <person name="Oh S."/>
            <person name="Lee J.H."/>
            <person name="Choi E."/>
            <person name="Choi E."/>
            <person name="Lee S.E."/>
            <person name="Jeon J."/>
            <person name="Kim H."/>
            <person name="Choi G."/>
            <person name="Song H."/>
            <person name="Lee J."/>
            <person name="Lee S.-C."/>
            <person name="Kwon J.-K."/>
            <person name="Lee H.-Y."/>
            <person name="Koo N."/>
            <person name="Hong Y."/>
            <person name="Kim R.W."/>
            <person name="Kang W.-H."/>
            <person name="Huh J.H."/>
            <person name="Kang B.-C."/>
            <person name="Yang T.-J."/>
            <person name="Lee Y.-H."/>
            <person name="Bennetzen J.L."/>
            <person name="Choi D."/>
        </authorList>
    </citation>
    <scope>NUCLEOTIDE SEQUENCE [LARGE SCALE GENOMIC DNA]</scope>
    <source>
        <strain evidence="14">cv. PBC81</strain>
    </source>
</reference>
<dbReference type="Proteomes" id="UP000224567">
    <property type="component" value="Unassembled WGS sequence"/>
</dbReference>
<gene>
    <name evidence="13" type="ORF">CQW23_17292</name>
</gene>
<dbReference type="InterPro" id="IPR011009">
    <property type="entry name" value="Kinase-like_dom_sf"/>
</dbReference>
<dbReference type="PANTHER" id="PTHR48016">
    <property type="entry name" value="MAP KINASE KINASE KINASE SSK2-RELATED-RELATED"/>
    <property type="match status" value="1"/>
</dbReference>
<dbReference type="InterPro" id="IPR008271">
    <property type="entry name" value="Ser/Thr_kinase_AS"/>
</dbReference>
<dbReference type="PROSITE" id="PS00108">
    <property type="entry name" value="PROTEIN_KINASE_ST"/>
    <property type="match status" value="1"/>
</dbReference>
<dbReference type="STRING" id="33114.A0A2G2WDI0"/>
<comment type="catalytic activity">
    <reaction evidence="8">
        <text>L-threonyl-[protein] + ATP = O-phospho-L-threonyl-[protein] + ADP + H(+)</text>
        <dbReference type="Rhea" id="RHEA:46608"/>
        <dbReference type="Rhea" id="RHEA-COMP:11060"/>
        <dbReference type="Rhea" id="RHEA-COMP:11605"/>
        <dbReference type="ChEBI" id="CHEBI:15378"/>
        <dbReference type="ChEBI" id="CHEBI:30013"/>
        <dbReference type="ChEBI" id="CHEBI:30616"/>
        <dbReference type="ChEBI" id="CHEBI:61977"/>
        <dbReference type="ChEBI" id="CHEBI:456216"/>
        <dbReference type="EC" id="2.7.11.25"/>
    </reaction>
</comment>
<dbReference type="GO" id="GO:0005737">
    <property type="term" value="C:cytoplasm"/>
    <property type="evidence" value="ECO:0007669"/>
    <property type="project" value="TreeGrafter"/>
</dbReference>
<dbReference type="Pfam" id="PF00069">
    <property type="entry name" value="Pkinase"/>
    <property type="match status" value="1"/>
</dbReference>
<evidence type="ECO:0000256" key="4">
    <source>
        <dbReference type="ARBA" id="ARBA00022679"/>
    </source>
</evidence>
<keyword evidence="7 10" id="KW-0067">ATP-binding</keyword>
<dbReference type="GO" id="GO:0005524">
    <property type="term" value="F:ATP binding"/>
    <property type="evidence" value="ECO:0007669"/>
    <property type="project" value="UniProtKB-UniRule"/>
</dbReference>
<feature type="domain" description="Protein kinase" evidence="12">
    <location>
        <begin position="328"/>
        <end position="582"/>
    </location>
</feature>
<keyword evidence="4" id="KW-0808">Transferase</keyword>
<dbReference type="PROSITE" id="PS50011">
    <property type="entry name" value="PROTEIN_KINASE_DOM"/>
    <property type="match status" value="1"/>
</dbReference>
<sequence>MHRLPGIFAHKKRVDSKQKQRGESSVKTAKPRLQRLNAKKNIDYEPSMLDFNCDDNKSFRIEGKKADEFLDFFEKLGFSGPDDFAIPADEWDAMIVRSSSSAEVNNNSDSNDVSEGCANAIQLQTDKHVVDATSNGSCCGGSGAIIKENICGYSGVGKASDVIQLQIQSVKLNDDGGGVVCSASVISDAVSNGNEHVSLLGGGGGGGGIRGLRPPFLAPPPVMSLPIVDDACSTWDIFKAFGPEDCTGLGIVGNGICRSEVVDGDEECIKNEEDEENSTRRILGVNSLLSVSSSFTTTSNDDDSSSSTTERMSIISPNGRFARFITRWDKGELLGRGSFGSVYEGISEDGFFFAVKEVSLLDQGDGGRQSLYQLEQEIELLSQFEHENIVRYYGTDKNDSKLYIFLELVTQGSLLKLYQKYHLRDSQVSAYTRQILHGLKYLHDRNVVHRDIKCANILVDANGSVKLADFGLAKATKFNDVKSFKGTALWMAPEVVNRKTQGYGLAADIWSLGCTVLEMLTRRFPYSNFNNPMQVLYRIGKGEPPAVPNTLSIDARDFINHCLQVDPTARPTASQLLEHPFVKRALPSSSGSASPLNLGRRF</sequence>
<evidence type="ECO:0000256" key="8">
    <source>
        <dbReference type="ARBA" id="ARBA00047559"/>
    </source>
</evidence>
<dbReference type="EC" id="2.7.11.25" evidence="2"/>
<comment type="catalytic activity">
    <reaction evidence="9">
        <text>L-seryl-[protein] + ATP = O-phospho-L-seryl-[protein] + ADP + H(+)</text>
        <dbReference type="Rhea" id="RHEA:17989"/>
        <dbReference type="Rhea" id="RHEA-COMP:9863"/>
        <dbReference type="Rhea" id="RHEA-COMP:11604"/>
        <dbReference type="ChEBI" id="CHEBI:15378"/>
        <dbReference type="ChEBI" id="CHEBI:29999"/>
        <dbReference type="ChEBI" id="CHEBI:30616"/>
        <dbReference type="ChEBI" id="CHEBI:83421"/>
        <dbReference type="ChEBI" id="CHEBI:456216"/>
        <dbReference type="EC" id="2.7.11.25"/>
    </reaction>
</comment>
<dbReference type="SUPFAM" id="SSF56112">
    <property type="entry name" value="Protein kinase-like (PK-like)"/>
    <property type="match status" value="1"/>
</dbReference>
<dbReference type="PANTHER" id="PTHR48016:SF29">
    <property type="entry name" value="MITOGEN-ACTIVATED PROTEIN KINASE KINASE KINASE 1-RELATED"/>
    <property type="match status" value="1"/>
</dbReference>
<evidence type="ECO:0000256" key="7">
    <source>
        <dbReference type="ARBA" id="ARBA00022840"/>
    </source>
</evidence>
<dbReference type="Gene3D" id="1.10.510.10">
    <property type="entry name" value="Transferase(Phosphotransferase) domain 1"/>
    <property type="match status" value="1"/>
</dbReference>
<dbReference type="InterPro" id="IPR050538">
    <property type="entry name" value="MAP_kinase_kinase_kinase"/>
</dbReference>
<evidence type="ECO:0000256" key="9">
    <source>
        <dbReference type="ARBA" id="ARBA00048329"/>
    </source>
</evidence>
<dbReference type="InterPro" id="IPR017441">
    <property type="entry name" value="Protein_kinase_ATP_BS"/>
</dbReference>
<feature type="compositionally biased region" description="Basic residues" evidence="11">
    <location>
        <begin position="1"/>
        <end position="14"/>
    </location>
</feature>
<evidence type="ECO:0000256" key="11">
    <source>
        <dbReference type="SAM" id="MobiDB-lite"/>
    </source>
</evidence>
<dbReference type="InterPro" id="IPR000719">
    <property type="entry name" value="Prot_kinase_dom"/>
</dbReference>
<evidence type="ECO:0000256" key="2">
    <source>
        <dbReference type="ARBA" id="ARBA00012406"/>
    </source>
</evidence>
<evidence type="ECO:0000256" key="1">
    <source>
        <dbReference type="ARBA" id="ARBA00006529"/>
    </source>
</evidence>
<evidence type="ECO:0000259" key="12">
    <source>
        <dbReference type="PROSITE" id="PS50011"/>
    </source>
</evidence>
<evidence type="ECO:0000313" key="13">
    <source>
        <dbReference type="EMBL" id="PHT43267.1"/>
    </source>
</evidence>
<dbReference type="FunFam" id="1.10.510.10:FF:000359">
    <property type="entry name" value="Mitogen-activated protein kinase 1, putative, expressed"/>
    <property type="match status" value="1"/>
</dbReference>
<feature type="region of interest" description="Disordered" evidence="11">
    <location>
        <begin position="1"/>
        <end position="30"/>
    </location>
</feature>
<name>A0A2G2WDI0_CAPBA</name>
<dbReference type="PROSITE" id="PS00107">
    <property type="entry name" value="PROTEIN_KINASE_ATP"/>
    <property type="match status" value="1"/>
</dbReference>
<evidence type="ECO:0000256" key="6">
    <source>
        <dbReference type="ARBA" id="ARBA00022777"/>
    </source>
</evidence>
<dbReference type="GO" id="GO:0004709">
    <property type="term" value="F:MAP kinase kinase kinase activity"/>
    <property type="evidence" value="ECO:0007669"/>
    <property type="project" value="UniProtKB-EC"/>
</dbReference>
<dbReference type="AlphaFoldDB" id="A0A2G2WDI0"/>
<dbReference type="GO" id="GO:1902065">
    <property type="term" value="P:response to L-glutamate"/>
    <property type="evidence" value="ECO:0007669"/>
    <property type="project" value="UniProtKB-ARBA"/>
</dbReference>
<keyword evidence="5 10" id="KW-0547">Nucleotide-binding</keyword>
<protein>
    <recommendedName>
        <fullName evidence="2">mitogen-activated protein kinase kinase kinase</fullName>
        <ecNumber evidence="2">2.7.11.25</ecNumber>
    </recommendedName>
</protein>
<dbReference type="EMBL" id="MLFT02000007">
    <property type="protein sequence ID" value="PHT43267.1"/>
    <property type="molecule type" value="Genomic_DNA"/>
</dbReference>
<feature type="binding site" evidence="10">
    <location>
        <position position="356"/>
    </location>
    <ligand>
        <name>ATP</name>
        <dbReference type="ChEBI" id="CHEBI:30616"/>
    </ligand>
</feature>
<keyword evidence="6" id="KW-0418">Kinase</keyword>
<evidence type="ECO:0000256" key="3">
    <source>
        <dbReference type="ARBA" id="ARBA00022527"/>
    </source>
</evidence>
<feature type="compositionally biased region" description="Basic and acidic residues" evidence="11">
    <location>
        <begin position="15"/>
        <end position="24"/>
    </location>
</feature>
<keyword evidence="14" id="KW-1185">Reference proteome</keyword>
<dbReference type="SMART" id="SM00220">
    <property type="entry name" value="S_TKc"/>
    <property type="match status" value="1"/>
</dbReference>
<evidence type="ECO:0000256" key="10">
    <source>
        <dbReference type="PROSITE-ProRule" id="PRU10141"/>
    </source>
</evidence>
<reference evidence="13 14" key="1">
    <citation type="journal article" date="2017" name="Genome Biol.">
        <title>New reference genome sequences of hot pepper reveal the massive evolution of plant disease-resistance genes by retroduplication.</title>
        <authorList>
            <person name="Kim S."/>
            <person name="Park J."/>
            <person name="Yeom S.I."/>
            <person name="Kim Y.M."/>
            <person name="Seo E."/>
            <person name="Kim K.T."/>
            <person name="Kim M.S."/>
            <person name="Lee J.M."/>
            <person name="Cheong K."/>
            <person name="Shin H.S."/>
            <person name="Kim S.B."/>
            <person name="Han K."/>
            <person name="Lee J."/>
            <person name="Park M."/>
            <person name="Lee H.A."/>
            <person name="Lee H.Y."/>
            <person name="Lee Y."/>
            <person name="Oh S."/>
            <person name="Lee J.H."/>
            <person name="Choi E."/>
            <person name="Choi E."/>
            <person name="Lee S.E."/>
            <person name="Jeon J."/>
            <person name="Kim H."/>
            <person name="Choi G."/>
            <person name="Song H."/>
            <person name="Lee J."/>
            <person name="Lee S.C."/>
            <person name="Kwon J.K."/>
            <person name="Lee H.Y."/>
            <person name="Koo N."/>
            <person name="Hong Y."/>
            <person name="Kim R.W."/>
            <person name="Kang W.H."/>
            <person name="Huh J.H."/>
            <person name="Kang B.C."/>
            <person name="Yang T.J."/>
            <person name="Lee Y.H."/>
            <person name="Bennetzen J.L."/>
            <person name="Choi D."/>
        </authorList>
    </citation>
    <scope>NUCLEOTIDE SEQUENCE [LARGE SCALE GENOMIC DNA]</scope>
    <source>
        <strain evidence="14">cv. PBC81</strain>
    </source>
</reference>
<proteinExistence type="inferred from homology"/>
<dbReference type="OrthoDB" id="266718at2759"/>
<accession>A0A2G2WDI0</accession>
<evidence type="ECO:0000313" key="14">
    <source>
        <dbReference type="Proteomes" id="UP000224567"/>
    </source>
</evidence>
<keyword evidence="3" id="KW-0723">Serine/threonine-protein kinase</keyword>
<organism evidence="13 14">
    <name type="scientific">Capsicum baccatum</name>
    <name type="common">Peruvian pepper</name>
    <dbReference type="NCBI Taxonomy" id="33114"/>
    <lineage>
        <taxon>Eukaryota</taxon>
        <taxon>Viridiplantae</taxon>
        <taxon>Streptophyta</taxon>
        <taxon>Embryophyta</taxon>
        <taxon>Tracheophyta</taxon>
        <taxon>Spermatophyta</taxon>
        <taxon>Magnoliopsida</taxon>
        <taxon>eudicotyledons</taxon>
        <taxon>Gunneridae</taxon>
        <taxon>Pentapetalae</taxon>
        <taxon>asterids</taxon>
        <taxon>lamiids</taxon>
        <taxon>Solanales</taxon>
        <taxon>Solanaceae</taxon>
        <taxon>Solanoideae</taxon>
        <taxon>Capsiceae</taxon>
        <taxon>Capsicum</taxon>
    </lineage>
</organism>
<evidence type="ECO:0000256" key="5">
    <source>
        <dbReference type="ARBA" id="ARBA00022741"/>
    </source>
</evidence>